<evidence type="ECO:0000313" key="1">
    <source>
        <dbReference type="EMBL" id="KAG5583973.1"/>
    </source>
</evidence>
<keyword evidence="2" id="KW-1185">Reference proteome</keyword>
<dbReference type="OrthoDB" id="1245115at2759"/>
<comment type="caution">
    <text evidence="1">The sequence shown here is derived from an EMBL/GenBank/DDBJ whole genome shotgun (WGS) entry which is preliminary data.</text>
</comment>
<reference evidence="1 2" key="1">
    <citation type="submission" date="2020-09" db="EMBL/GenBank/DDBJ databases">
        <title>De no assembly of potato wild relative species, Solanum commersonii.</title>
        <authorList>
            <person name="Cho K."/>
        </authorList>
    </citation>
    <scope>NUCLEOTIDE SEQUENCE [LARGE SCALE GENOMIC DNA]</scope>
    <source>
        <strain evidence="1">LZ3.2</strain>
        <tissue evidence="1">Leaf</tissue>
    </source>
</reference>
<dbReference type="EMBL" id="JACXVP010000009">
    <property type="protein sequence ID" value="KAG5583973.1"/>
    <property type="molecule type" value="Genomic_DNA"/>
</dbReference>
<name>A0A9J5X8Y8_SOLCO</name>
<accession>A0A9J5X8Y8</accession>
<dbReference type="Proteomes" id="UP000824120">
    <property type="component" value="Chromosome 9"/>
</dbReference>
<evidence type="ECO:0000313" key="2">
    <source>
        <dbReference type="Proteomes" id="UP000824120"/>
    </source>
</evidence>
<organism evidence="1 2">
    <name type="scientific">Solanum commersonii</name>
    <name type="common">Commerson's wild potato</name>
    <name type="synonym">Commerson's nightshade</name>
    <dbReference type="NCBI Taxonomy" id="4109"/>
    <lineage>
        <taxon>Eukaryota</taxon>
        <taxon>Viridiplantae</taxon>
        <taxon>Streptophyta</taxon>
        <taxon>Embryophyta</taxon>
        <taxon>Tracheophyta</taxon>
        <taxon>Spermatophyta</taxon>
        <taxon>Magnoliopsida</taxon>
        <taxon>eudicotyledons</taxon>
        <taxon>Gunneridae</taxon>
        <taxon>Pentapetalae</taxon>
        <taxon>asterids</taxon>
        <taxon>lamiids</taxon>
        <taxon>Solanales</taxon>
        <taxon>Solanaceae</taxon>
        <taxon>Solanoideae</taxon>
        <taxon>Solaneae</taxon>
        <taxon>Solanum</taxon>
    </lineage>
</organism>
<protein>
    <recommendedName>
        <fullName evidence="3">Reverse transcriptase domain-containing protein</fullName>
    </recommendedName>
</protein>
<evidence type="ECO:0008006" key="3">
    <source>
        <dbReference type="Google" id="ProtNLM"/>
    </source>
</evidence>
<gene>
    <name evidence="1" type="ORF">H5410_044407</name>
</gene>
<sequence length="95" mass="11335">MVFIDLEKSYDKVPREVLWRCLETKSVPIMYIRTIKDTLMELRPGLSKTKTEYVKCKFNYVPRVAEKEVRLDSQVISKKGSFEYLGSYYSRKLRD</sequence>
<proteinExistence type="predicted"/>
<dbReference type="AlphaFoldDB" id="A0A9J5X8Y8"/>